<reference evidence="2 3" key="1">
    <citation type="submission" date="2024-02" db="EMBL/GenBank/DDBJ databases">
        <title>De novo assembly and annotation of 12 fungi associated with fruit tree decline syndrome in Ontario, Canada.</title>
        <authorList>
            <person name="Sulman M."/>
            <person name="Ellouze W."/>
            <person name="Ilyukhin E."/>
        </authorList>
    </citation>
    <scope>NUCLEOTIDE SEQUENCE [LARGE SCALE GENOMIC DNA]</scope>
    <source>
        <strain evidence="2 3">M169</strain>
    </source>
</reference>
<proteinExistence type="predicted"/>
<accession>A0ABR1PIL3</accession>
<dbReference type="PANTHER" id="PTHR33112">
    <property type="entry name" value="DOMAIN PROTEIN, PUTATIVE-RELATED"/>
    <property type="match status" value="1"/>
</dbReference>
<sequence>MGPYHLHFDNSSRNELVLSLNFTTKEPEQVYEFFAKSNESAEDQDTILSFCFDHVRIPRLRIPSGDTSSEAAFETLKSWITRCQEEHTLCRRPVHNMLPRRVLEIDSIEPLRVRLVEDGARREGLLDDDYACLSHRWGPKTESNSLKGSNLGLYKTGVPESKFGPLIRDAIIAIFRLGLRLVWIDCFCIIQDSIEDWELEAANMGRIYENAFLTIAASPDQENYGMFSTLSKEFEAFQVMEIEGESIYIRRKLPHPLRRIFRAVCPQDPLLKRGWVFQERWLSNRFIHFTGNEIFWECREGIWCECLSENIMWAEQLEKVGNSRTICKRGWNFIIQEYIGTDLSFEEDKLPAIAGIARRYAKLCGGWTYLSGLWKEDLPSALKWRKHWYGARDPRPLVQVAPTWSWACLPHGDNIWTWRIKGHIPLVKHTISPPGADVYAGARSAEITVEAPTLDVQVYRESPGELIGKHQNGFFLIWADFKPDPDDETKFRAIPNDSSCLLLLLYPDEDEEELAHDDVHGIVLMQQNSRVDADGKDVKFERIGLLNTGGDVYVDDGYAEHYRGGPFPWLVDRDIIDDDQAGYTFHWLVKRAKKRRVTLV</sequence>
<evidence type="ECO:0000313" key="3">
    <source>
        <dbReference type="Proteomes" id="UP001430848"/>
    </source>
</evidence>
<name>A0ABR1PIL3_DIAER</name>
<dbReference type="Proteomes" id="UP001430848">
    <property type="component" value="Unassembled WGS sequence"/>
</dbReference>
<dbReference type="Pfam" id="PF06985">
    <property type="entry name" value="HET"/>
    <property type="match status" value="1"/>
</dbReference>
<dbReference type="PANTHER" id="PTHR33112:SF16">
    <property type="entry name" value="HETEROKARYON INCOMPATIBILITY DOMAIN-CONTAINING PROTEIN"/>
    <property type="match status" value="1"/>
</dbReference>
<dbReference type="EMBL" id="JAKNSF020000007">
    <property type="protein sequence ID" value="KAK7737566.1"/>
    <property type="molecule type" value="Genomic_DNA"/>
</dbReference>
<protein>
    <recommendedName>
        <fullName evidence="1">Heterokaryon incompatibility domain-containing protein</fullName>
    </recommendedName>
</protein>
<comment type="caution">
    <text evidence="2">The sequence shown here is derived from an EMBL/GenBank/DDBJ whole genome shotgun (WGS) entry which is preliminary data.</text>
</comment>
<gene>
    <name evidence="2" type="ORF">SLS63_002695</name>
</gene>
<dbReference type="InterPro" id="IPR010730">
    <property type="entry name" value="HET"/>
</dbReference>
<evidence type="ECO:0000313" key="2">
    <source>
        <dbReference type="EMBL" id="KAK7737566.1"/>
    </source>
</evidence>
<evidence type="ECO:0000259" key="1">
    <source>
        <dbReference type="Pfam" id="PF06985"/>
    </source>
</evidence>
<keyword evidence="3" id="KW-1185">Reference proteome</keyword>
<feature type="domain" description="Heterokaryon incompatibility" evidence="1">
    <location>
        <begin position="130"/>
        <end position="279"/>
    </location>
</feature>
<organism evidence="2 3">
    <name type="scientific">Diaporthe eres</name>
    <name type="common">Phomopsis oblonga</name>
    <dbReference type="NCBI Taxonomy" id="83184"/>
    <lineage>
        <taxon>Eukaryota</taxon>
        <taxon>Fungi</taxon>
        <taxon>Dikarya</taxon>
        <taxon>Ascomycota</taxon>
        <taxon>Pezizomycotina</taxon>
        <taxon>Sordariomycetes</taxon>
        <taxon>Sordariomycetidae</taxon>
        <taxon>Diaporthales</taxon>
        <taxon>Diaporthaceae</taxon>
        <taxon>Diaporthe</taxon>
        <taxon>Diaporthe eres species complex</taxon>
    </lineage>
</organism>